<dbReference type="GO" id="GO:0004888">
    <property type="term" value="F:transmembrane signaling receptor activity"/>
    <property type="evidence" value="ECO:0007669"/>
    <property type="project" value="InterPro"/>
</dbReference>
<dbReference type="SUPFAM" id="SSF158472">
    <property type="entry name" value="HAMP domain-like"/>
    <property type="match status" value="1"/>
</dbReference>
<reference evidence="10" key="1">
    <citation type="submission" date="2016-10" db="EMBL/GenBank/DDBJ databases">
        <authorList>
            <person name="Varghese N."/>
            <person name="Submissions S."/>
        </authorList>
    </citation>
    <scope>NUCLEOTIDE SEQUENCE [LARGE SCALE GENOMIC DNA]</scope>
    <source>
        <strain evidence="10">DSM 25055</strain>
    </source>
</reference>
<evidence type="ECO:0000256" key="6">
    <source>
        <dbReference type="SAM" id="Phobius"/>
    </source>
</evidence>
<sequence>MKRLRTAVPAPIRRNYALKFGIALLVLGVSVGIIGYGGTVLIQDDIEQRVTEDSGTVAAQEAEKLETWNEKNQLTATMLSRSGPVTSGNEAVIDDYLSQRVLELPIGSQAIHYVDVEEGRIVASSADDATGRSLAGVDEPWTETASSPSADVAVSTAYEDQFTGESLPMIAYTTQVNGDSGHAIVYTVNLHSYAANLQQSEEGSVVLVADGEDRIIADGSNANLLEQYDTAAPLDRARSGGPTNPGAMTVAPDDLLGSTAYPVSTDEDHVVGYAQVRNSDWVVLSHTPESTAYGFVSQVRTYGLYATFAGVLLIGAVGAVLGRNTAVSIDRLTDKTDRMKDGDLEVEFDTTRIDNIGRLYDGFASMRDSLKTQIQEAKAAREEAEQARTETERINRHLEEKADEYRVIMRACADGDLTARMDAESENEAMREIATEFNEMVDELETTVARVSAFANEVAVATEQVTASSEEVQSASKQVSESVQEIADGADTQHERFQRASTEIEGLSTTTEEIAASSNEVADIAERTAETGVDGKASAQEAVAGLNRIERDSSEAVAEIEALESEMAQVDELVEFISEVAEETNLLALNANIEASRDGTDSEGFSVVANEVKELSAKTKETADDIEDRLERIQTQTEQAVDVVTTTRERVAENRDVIEGTVESLEEIADYAQETNTGVQEISAATEEQAASTETVVTIVDEAATISAETTAETETVAAAAEEQTTALSEVTTSASDLATQASRLSETLDRFELDESIQRQFEPSRSSAETSDDAADPPAPVGTGEAPSGDPDSDRPVGFEPDGDEGTEADDEPDGDEGTEADDEPDGDEGTEADDEPNENDVFRFGADSTQTEGHDGD</sequence>
<dbReference type="PROSITE" id="PS50885">
    <property type="entry name" value="HAMP"/>
    <property type="match status" value="2"/>
</dbReference>
<dbReference type="CDD" id="cd06225">
    <property type="entry name" value="HAMP"/>
    <property type="match status" value="2"/>
</dbReference>
<dbReference type="InterPro" id="IPR004090">
    <property type="entry name" value="Chemotax_Me-accpt_rcpt"/>
</dbReference>
<evidence type="ECO:0000256" key="4">
    <source>
        <dbReference type="SAM" id="Coils"/>
    </source>
</evidence>
<dbReference type="GO" id="GO:0016020">
    <property type="term" value="C:membrane"/>
    <property type="evidence" value="ECO:0007669"/>
    <property type="project" value="InterPro"/>
</dbReference>
<evidence type="ECO:0000256" key="3">
    <source>
        <dbReference type="PROSITE-ProRule" id="PRU00284"/>
    </source>
</evidence>
<dbReference type="AlphaFoldDB" id="A0A1H9LXC7"/>
<feature type="transmembrane region" description="Helical" evidence="6">
    <location>
        <begin position="20"/>
        <end position="42"/>
    </location>
</feature>
<proteinExistence type="inferred from homology"/>
<keyword evidence="10" id="KW-1185">Reference proteome</keyword>
<keyword evidence="6" id="KW-1133">Transmembrane helix</keyword>
<keyword evidence="6" id="KW-0472">Membrane</keyword>
<feature type="domain" description="Methyl-accepting transducer" evidence="7">
    <location>
        <begin position="468"/>
        <end position="704"/>
    </location>
</feature>
<dbReference type="InterPro" id="IPR003660">
    <property type="entry name" value="HAMP_dom"/>
</dbReference>
<keyword evidence="6" id="KW-0812">Transmembrane</keyword>
<evidence type="ECO:0000313" key="9">
    <source>
        <dbReference type="EMBL" id="SER16080.1"/>
    </source>
</evidence>
<feature type="region of interest" description="Disordered" evidence="5">
    <location>
        <begin position="750"/>
        <end position="859"/>
    </location>
</feature>
<dbReference type="STRING" id="1186196.SAMN04489841_3123"/>
<dbReference type="PROSITE" id="PS50111">
    <property type="entry name" value="CHEMOTAXIS_TRANSDUC_2"/>
    <property type="match status" value="1"/>
</dbReference>
<dbReference type="GO" id="GO:0007165">
    <property type="term" value="P:signal transduction"/>
    <property type="evidence" value="ECO:0007669"/>
    <property type="project" value="UniProtKB-KW"/>
</dbReference>
<dbReference type="EMBL" id="FOFD01000004">
    <property type="protein sequence ID" value="SER16080.1"/>
    <property type="molecule type" value="Genomic_DNA"/>
</dbReference>
<organism evidence="9 10">
    <name type="scientific">Natrinema salaciae</name>
    <dbReference type="NCBI Taxonomy" id="1186196"/>
    <lineage>
        <taxon>Archaea</taxon>
        <taxon>Methanobacteriati</taxon>
        <taxon>Methanobacteriota</taxon>
        <taxon>Stenosarchaea group</taxon>
        <taxon>Halobacteria</taxon>
        <taxon>Halobacteriales</taxon>
        <taxon>Natrialbaceae</taxon>
        <taxon>Natrinema</taxon>
    </lineage>
</organism>
<dbReference type="GO" id="GO:0006935">
    <property type="term" value="P:chemotaxis"/>
    <property type="evidence" value="ECO:0007669"/>
    <property type="project" value="InterPro"/>
</dbReference>
<dbReference type="OrthoDB" id="8523at2157"/>
<feature type="coiled-coil region" evidence="4">
    <location>
        <begin position="609"/>
        <end position="636"/>
    </location>
</feature>
<comment type="similarity">
    <text evidence="2">Belongs to the methyl-accepting chemotaxis (MCP) protein family.</text>
</comment>
<dbReference type="Gene3D" id="6.10.250.1910">
    <property type="match status" value="1"/>
</dbReference>
<dbReference type="PRINTS" id="PR00260">
    <property type="entry name" value="CHEMTRNSDUCR"/>
</dbReference>
<dbReference type="Pfam" id="PF00672">
    <property type="entry name" value="HAMP"/>
    <property type="match status" value="1"/>
</dbReference>
<evidence type="ECO:0000259" key="7">
    <source>
        <dbReference type="PROSITE" id="PS50111"/>
    </source>
</evidence>
<dbReference type="Proteomes" id="UP000199114">
    <property type="component" value="Unassembled WGS sequence"/>
</dbReference>
<dbReference type="Pfam" id="PF00015">
    <property type="entry name" value="MCPsignal"/>
    <property type="match status" value="1"/>
</dbReference>
<evidence type="ECO:0000313" key="10">
    <source>
        <dbReference type="Proteomes" id="UP000199114"/>
    </source>
</evidence>
<feature type="coiled-coil region" evidence="4">
    <location>
        <begin position="546"/>
        <end position="580"/>
    </location>
</feature>
<feature type="compositionally biased region" description="Polar residues" evidence="5">
    <location>
        <begin position="759"/>
        <end position="770"/>
    </location>
</feature>
<dbReference type="PANTHER" id="PTHR32089:SF112">
    <property type="entry name" value="LYSOZYME-LIKE PROTEIN-RELATED"/>
    <property type="match status" value="1"/>
</dbReference>
<gene>
    <name evidence="9" type="ORF">SAMN04489841_3123</name>
</gene>
<name>A0A1H9LXC7_9EURY</name>
<evidence type="ECO:0000256" key="1">
    <source>
        <dbReference type="ARBA" id="ARBA00023224"/>
    </source>
</evidence>
<dbReference type="SMART" id="SM00304">
    <property type="entry name" value="HAMP"/>
    <property type="match status" value="2"/>
</dbReference>
<protein>
    <submittedName>
        <fullName evidence="9">Methyl-accepting chemotaxis protein</fullName>
    </submittedName>
</protein>
<keyword evidence="1 3" id="KW-0807">Transducer</keyword>
<evidence type="ECO:0000259" key="8">
    <source>
        <dbReference type="PROSITE" id="PS50885"/>
    </source>
</evidence>
<feature type="domain" description="HAMP" evidence="8">
    <location>
        <begin position="323"/>
        <end position="375"/>
    </location>
</feature>
<keyword evidence="4" id="KW-0175">Coiled coil</keyword>
<evidence type="ECO:0000256" key="5">
    <source>
        <dbReference type="SAM" id="MobiDB-lite"/>
    </source>
</evidence>
<feature type="domain" description="HAMP" evidence="8">
    <location>
        <begin position="396"/>
        <end position="449"/>
    </location>
</feature>
<dbReference type="CDD" id="cd11386">
    <property type="entry name" value="MCP_signal"/>
    <property type="match status" value="1"/>
</dbReference>
<dbReference type="PANTHER" id="PTHR32089">
    <property type="entry name" value="METHYL-ACCEPTING CHEMOTAXIS PROTEIN MCPB"/>
    <property type="match status" value="1"/>
</dbReference>
<evidence type="ECO:0000256" key="2">
    <source>
        <dbReference type="ARBA" id="ARBA00029447"/>
    </source>
</evidence>
<dbReference type="Gene3D" id="1.10.287.950">
    <property type="entry name" value="Methyl-accepting chemotaxis protein"/>
    <property type="match status" value="1"/>
</dbReference>
<dbReference type="InterPro" id="IPR004089">
    <property type="entry name" value="MCPsignal_dom"/>
</dbReference>
<feature type="compositionally biased region" description="Acidic residues" evidence="5">
    <location>
        <begin position="802"/>
        <end position="840"/>
    </location>
</feature>
<dbReference type="RefSeq" id="WP_090619920.1">
    <property type="nucleotide sequence ID" value="NZ_FOFD01000004.1"/>
</dbReference>
<feature type="coiled-coil region" evidence="4">
    <location>
        <begin position="367"/>
        <end position="404"/>
    </location>
</feature>
<dbReference type="SUPFAM" id="SSF58104">
    <property type="entry name" value="Methyl-accepting chemotaxis protein (MCP) signaling domain"/>
    <property type="match status" value="1"/>
</dbReference>
<accession>A0A1H9LXC7</accession>
<dbReference type="CDD" id="cd18773">
    <property type="entry name" value="PDC1_HK_sensor"/>
    <property type="match status" value="1"/>
</dbReference>
<dbReference type="SMART" id="SM00283">
    <property type="entry name" value="MA"/>
    <property type="match status" value="1"/>
</dbReference>